<keyword evidence="2" id="KW-0479">Metal-binding</keyword>
<dbReference type="AlphaFoldDB" id="A0A8J5F4D7"/>
<proteinExistence type="inferred from homology"/>
<feature type="region of interest" description="Disordered" evidence="4">
    <location>
        <begin position="1"/>
        <end position="37"/>
    </location>
</feature>
<feature type="domain" description="FLZ-type" evidence="5">
    <location>
        <begin position="132"/>
        <end position="174"/>
    </location>
</feature>
<evidence type="ECO:0000259" key="5">
    <source>
        <dbReference type="PROSITE" id="PS51795"/>
    </source>
</evidence>
<evidence type="ECO:0000313" key="6">
    <source>
        <dbReference type="EMBL" id="KAG6478043.1"/>
    </source>
</evidence>
<dbReference type="GO" id="GO:0046872">
    <property type="term" value="F:metal ion binding"/>
    <property type="evidence" value="ECO:0007669"/>
    <property type="project" value="UniProtKB-KW"/>
</dbReference>
<organism evidence="6 7">
    <name type="scientific">Zingiber officinale</name>
    <name type="common">Ginger</name>
    <name type="synonym">Amomum zingiber</name>
    <dbReference type="NCBI Taxonomy" id="94328"/>
    <lineage>
        <taxon>Eukaryota</taxon>
        <taxon>Viridiplantae</taxon>
        <taxon>Streptophyta</taxon>
        <taxon>Embryophyta</taxon>
        <taxon>Tracheophyta</taxon>
        <taxon>Spermatophyta</taxon>
        <taxon>Magnoliopsida</taxon>
        <taxon>Liliopsida</taxon>
        <taxon>Zingiberales</taxon>
        <taxon>Zingiberaceae</taxon>
        <taxon>Zingiber</taxon>
    </lineage>
</organism>
<reference evidence="6 7" key="1">
    <citation type="submission" date="2020-08" db="EMBL/GenBank/DDBJ databases">
        <title>Plant Genome Project.</title>
        <authorList>
            <person name="Zhang R.-G."/>
        </authorList>
    </citation>
    <scope>NUCLEOTIDE SEQUENCE [LARGE SCALE GENOMIC DNA]</scope>
    <source>
        <tissue evidence="6">Rhizome</tissue>
    </source>
</reference>
<dbReference type="InterPro" id="IPR007650">
    <property type="entry name" value="Zf-FLZ_dom"/>
</dbReference>
<sequence length="205" mass="22430">MGKRQRQSTTKWKTLKKQRGNSPIPPLPPPPPNPSHPLVARSIAMVHQPEPIGRRWQDRDRGRVGLGIAVALNDDVPSPRKLHATAPIAICSTRVSGVSSHSTGRAGFIVGFCGESRAQGRDLPAGGACAADFLSNCYLCRKKLHGKDIFMYREKAFCSMECRYEKMASDEYQEQHGAKARKRSPEIASSPCSGGQLFFTGIVVT</sequence>
<feature type="zinc finger region" description="FLZ-type" evidence="3">
    <location>
        <begin position="132"/>
        <end position="174"/>
    </location>
</feature>
<evidence type="ECO:0000256" key="2">
    <source>
        <dbReference type="ARBA" id="ARBA00022723"/>
    </source>
</evidence>
<evidence type="ECO:0000256" key="4">
    <source>
        <dbReference type="SAM" id="MobiDB-lite"/>
    </source>
</evidence>
<dbReference type="Pfam" id="PF04570">
    <property type="entry name" value="zf-FLZ"/>
    <property type="match status" value="1"/>
</dbReference>
<feature type="compositionally biased region" description="Pro residues" evidence="4">
    <location>
        <begin position="23"/>
        <end position="35"/>
    </location>
</feature>
<dbReference type="InterPro" id="IPR044604">
    <property type="entry name" value="FLZ12/13/14"/>
</dbReference>
<gene>
    <name evidence="6" type="ORF">ZIOFF_061475</name>
</gene>
<dbReference type="PANTHER" id="PTHR47208">
    <property type="entry name" value="OS02G0174800 PROTEIN"/>
    <property type="match status" value="1"/>
</dbReference>
<protein>
    <recommendedName>
        <fullName evidence="5">FLZ-type domain-containing protein</fullName>
    </recommendedName>
</protein>
<dbReference type="PANTHER" id="PTHR47208:SF5">
    <property type="entry name" value="FCS-LIKE ZINC FINGER 12-RELATED"/>
    <property type="match status" value="1"/>
</dbReference>
<evidence type="ECO:0000256" key="3">
    <source>
        <dbReference type="PROSITE-ProRule" id="PRU01131"/>
    </source>
</evidence>
<keyword evidence="7" id="KW-1185">Reference proteome</keyword>
<accession>A0A8J5F4D7</accession>
<comment type="caution">
    <text evidence="6">The sequence shown here is derived from an EMBL/GenBank/DDBJ whole genome shotgun (WGS) entry which is preliminary data.</text>
</comment>
<evidence type="ECO:0000313" key="7">
    <source>
        <dbReference type="Proteomes" id="UP000734854"/>
    </source>
</evidence>
<name>A0A8J5F4D7_ZINOF</name>
<dbReference type="PROSITE" id="PS51795">
    <property type="entry name" value="ZF_FLZ"/>
    <property type="match status" value="1"/>
</dbReference>
<comment type="similarity">
    <text evidence="1">Belongs to the FLZ family.</text>
</comment>
<dbReference type="EMBL" id="JACMSC010000017">
    <property type="protein sequence ID" value="KAG6478043.1"/>
    <property type="molecule type" value="Genomic_DNA"/>
</dbReference>
<dbReference type="Proteomes" id="UP000734854">
    <property type="component" value="Unassembled WGS sequence"/>
</dbReference>
<evidence type="ECO:0000256" key="1">
    <source>
        <dbReference type="ARBA" id="ARBA00009374"/>
    </source>
</evidence>